<dbReference type="SMART" id="SM00849">
    <property type="entry name" value="Lactamase_B"/>
    <property type="match status" value="1"/>
</dbReference>
<name>L8B4X8_9PROT</name>
<dbReference type="EMBL" id="AB778934">
    <property type="protein sequence ID" value="BAM77015.1"/>
    <property type="molecule type" value="Genomic_DNA"/>
</dbReference>
<dbReference type="GO" id="GO:0016787">
    <property type="term" value="F:hydrolase activity"/>
    <property type="evidence" value="ECO:0007669"/>
    <property type="project" value="UniProtKB-KW"/>
</dbReference>
<dbReference type="SUPFAM" id="SSF56281">
    <property type="entry name" value="Metallo-hydrolase/oxidoreductase"/>
    <property type="match status" value="1"/>
</dbReference>
<protein>
    <submittedName>
        <fullName evidence="6">Zn-dependent hydrolase, including glyoxylases</fullName>
    </submittedName>
</protein>
<keyword evidence="4" id="KW-0862">Zinc</keyword>
<sequence>MMFRRTLTSDATQNNRIGSIMTAAFQVGSARIMRIPELHWDNADPQKLYPDIDAEALAVFGSALTSGSFNPVTGTLSQGTHAWLVQVAGLNLLIDTATGNDKPLPAAPALDHLHTPFLEHLAAAGVQPEQVNVVLHTHIHADHVGWNTRLHHGKWVPTFPKARHIFSAIEARYGASNDRIDPAPDLPPEILGRPDHHPLPRVYADSMLPVIEAGLGEAIIIDGQEVLAGFSFHPTPGHSIDHASIRLRSDGAEAWFTGDVMHHPLQVYRPDLRSVYCEFVQPAERSRRWFLEEAADTGSLCFTSHFAETGAGYVRRRAAGFAWEFAQSDAEDAK</sequence>
<dbReference type="Pfam" id="PF00753">
    <property type="entry name" value="Lactamase_B"/>
    <property type="match status" value="1"/>
</dbReference>
<evidence type="ECO:0000256" key="2">
    <source>
        <dbReference type="ARBA" id="ARBA00022723"/>
    </source>
</evidence>
<comment type="similarity">
    <text evidence="1">Belongs to the metallo-beta-lactamase superfamily.</text>
</comment>
<proteinExistence type="inferred from homology"/>
<dbReference type="Gene3D" id="3.60.15.10">
    <property type="entry name" value="Ribonuclease Z/Hydroxyacylglutathione hydrolase-like"/>
    <property type="match status" value="1"/>
</dbReference>
<keyword evidence="3 6" id="KW-0378">Hydrolase</keyword>
<dbReference type="PANTHER" id="PTHR42978">
    <property type="entry name" value="QUORUM-QUENCHING LACTONASE YTNP-RELATED-RELATED"/>
    <property type="match status" value="1"/>
</dbReference>
<dbReference type="PANTHER" id="PTHR42978:SF6">
    <property type="entry name" value="QUORUM-QUENCHING LACTONASE YTNP-RELATED"/>
    <property type="match status" value="1"/>
</dbReference>
<dbReference type="InterPro" id="IPR001279">
    <property type="entry name" value="Metallo-B-lactamas"/>
</dbReference>
<evidence type="ECO:0000256" key="4">
    <source>
        <dbReference type="ARBA" id="ARBA00022833"/>
    </source>
</evidence>
<organism evidence="6">
    <name type="scientific">Gluconobacter frateurii</name>
    <dbReference type="NCBI Taxonomy" id="38308"/>
    <lineage>
        <taxon>Bacteria</taxon>
        <taxon>Pseudomonadati</taxon>
        <taxon>Pseudomonadota</taxon>
        <taxon>Alphaproteobacteria</taxon>
        <taxon>Acetobacterales</taxon>
        <taxon>Acetobacteraceae</taxon>
        <taxon>Gluconobacter</taxon>
    </lineage>
</organism>
<evidence type="ECO:0000256" key="1">
    <source>
        <dbReference type="ARBA" id="ARBA00007749"/>
    </source>
</evidence>
<evidence type="ECO:0000313" key="6">
    <source>
        <dbReference type="EMBL" id="BAM77015.1"/>
    </source>
</evidence>
<dbReference type="InterPro" id="IPR051013">
    <property type="entry name" value="MBL_superfamily_lactonases"/>
</dbReference>
<reference evidence="6" key="1">
    <citation type="submission" date="2013-01" db="EMBL/GenBank/DDBJ databases">
        <title>Change in product selectivity in glyceric acid production from glycerol by Gluconobacter strains in the presence of methanol.</title>
        <authorList>
            <person name="Sato S."/>
            <person name="Morita N."/>
            <person name="Kitamoto D."/>
            <person name="Yakushi T."/>
            <person name="Matsushita K."/>
            <person name="Habe H."/>
        </authorList>
    </citation>
    <scope>NUCLEOTIDE SEQUENCE</scope>
    <source>
        <strain evidence="6">NBRC 103465</strain>
    </source>
</reference>
<dbReference type="AlphaFoldDB" id="L8B4X8"/>
<dbReference type="CDD" id="cd16277">
    <property type="entry name" value="metallo-hydrolase-like_MBL-fold"/>
    <property type="match status" value="1"/>
</dbReference>
<dbReference type="InterPro" id="IPR036866">
    <property type="entry name" value="RibonucZ/Hydroxyglut_hydro"/>
</dbReference>
<keyword evidence="2" id="KW-0479">Metal-binding</keyword>
<dbReference type="GO" id="GO:0046872">
    <property type="term" value="F:metal ion binding"/>
    <property type="evidence" value="ECO:0007669"/>
    <property type="project" value="UniProtKB-KW"/>
</dbReference>
<accession>L8B4X8</accession>
<evidence type="ECO:0000259" key="5">
    <source>
        <dbReference type="SMART" id="SM00849"/>
    </source>
</evidence>
<evidence type="ECO:0000256" key="3">
    <source>
        <dbReference type="ARBA" id="ARBA00022801"/>
    </source>
</evidence>
<feature type="domain" description="Metallo-beta-lactamase" evidence="5">
    <location>
        <begin position="79"/>
        <end position="305"/>
    </location>
</feature>
<gene>
    <name evidence="6" type="primary">gloB</name>
</gene>